<dbReference type="InterPro" id="IPR002577">
    <property type="entry name" value="HTH_HxlR"/>
</dbReference>
<evidence type="ECO:0000313" key="6">
    <source>
        <dbReference type="EMBL" id="MFC5913272.1"/>
    </source>
</evidence>
<dbReference type="EMBL" id="JBHSPU010000009">
    <property type="protein sequence ID" value="MFC5913272.1"/>
    <property type="molecule type" value="Genomic_DNA"/>
</dbReference>
<name>A0ABW1GH67_9ACTN</name>
<reference evidence="7" key="1">
    <citation type="journal article" date="2019" name="Int. J. Syst. Evol. Microbiol.">
        <title>The Global Catalogue of Microorganisms (GCM) 10K type strain sequencing project: providing services to taxonomists for standard genome sequencing and annotation.</title>
        <authorList>
            <consortium name="The Broad Institute Genomics Platform"/>
            <consortium name="The Broad Institute Genome Sequencing Center for Infectious Disease"/>
            <person name="Wu L."/>
            <person name="Ma J."/>
        </authorList>
    </citation>
    <scope>NUCLEOTIDE SEQUENCE [LARGE SCALE GENOMIC DNA]</scope>
    <source>
        <strain evidence="7">JCM 4147</strain>
    </source>
</reference>
<dbReference type="InterPro" id="IPR036388">
    <property type="entry name" value="WH-like_DNA-bd_sf"/>
</dbReference>
<accession>A0ABW1GH67</accession>
<gene>
    <name evidence="6" type="ORF">ACFP1B_07495</name>
</gene>
<evidence type="ECO:0000256" key="4">
    <source>
        <dbReference type="SAM" id="MobiDB-lite"/>
    </source>
</evidence>
<keyword evidence="7" id="KW-1185">Reference proteome</keyword>
<feature type="region of interest" description="Disordered" evidence="4">
    <location>
        <begin position="125"/>
        <end position="152"/>
    </location>
</feature>
<keyword evidence="2" id="KW-0238">DNA-binding</keyword>
<evidence type="ECO:0000313" key="7">
    <source>
        <dbReference type="Proteomes" id="UP001596200"/>
    </source>
</evidence>
<organism evidence="6 7">
    <name type="scientific">Streptomyces pulveraceus</name>
    <dbReference type="NCBI Taxonomy" id="68258"/>
    <lineage>
        <taxon>Bacteria</taxon>
        <taxon>Bacillati</taxon>
        <taxon>Actinomycetota</taxon>
        <taxon>Actinomycetes</taxon>
        <taxon>Kitasatosporales</taxon>
        <taxon>Streptomycetaceae</taxon>
        <taxon>Streptomyces</taxon>
    </lineage>
</organism>
<dbReference type="PANTHER" id="PTHR33204:SF18">
    <property type="entry name" value="TRANSCRIPTIONAL REGULATORY PROTEIN"/>
    <property type="match status" value="1"/>
</dbReference>
<keyword evidence="1" id="KW-0805">Transcription regulation</keyword>
<protein>
    <submittedName>
        <fullName evidence="6">Winged helix-turn-helix transcriptional regulator</fullName>
    </submittedName>
</protein>
<evidence type="ECO:0000259" key="5">
    <source>
        <dbReference type="PROSITE" id="PS51118"/>
    </source>
</evidence>
<dbReference type="PANTHER" id="PTHR33204">
    <property type="entry name" value="TRANSCRIPTIONAL REGULATOR, MARR FAMILY"/>
    <property type="match status" value="1"/>
</dbReference>
<dbReference type="SUPFAM" id="SSF46785">
    <property type="entry name" value="Winged helix' DNA-binding domain"/>
    <property type="match status" value="1"/>
</dbReference>
<dbReference type="PROSITE" id="PS51118">
    <property type="entry name" value="HTH_HXLR"/>
    <property type="match status" value="1"/>
</dbReference>
<dbReference type="Gene3D" id="1.10.10.10">
    <property type="entry name" value="Winged helix-like DNA-binding domain superfamily/Winged helix DNA-binding domain"/>
    <property type="match status" value="1"/>
</dbReference>
<dbReference type="Pfam" id="PF01638">
    <property type="entry name" value="HxlR"/>
    <property type="match status" value="1"/>
</dbReference>
<dbReference type="RefSeq" id="WP_344513063.1">
    <property type="nucleotide sequence ID" value="NZ_BAAATU010000024.1"/>
</dbReference>
<proteinExistence type="predicted"/>
<dbReference type="InterPro" id="IPR036390">
    <property type="entry name" value="WH_DNA-bd_sf"/>
</dbReference>
<dbReference type="Proteomes" id="UP001596200">
    <property type="component" value="Unassembled WGS sequence"/>
</dbReference>
<evidence type="ECO:0000256" key="2">
    <source>
        <dbReference type="ARBA" id="ARBA00023125"/>
    </source>
</evidence>
<comment type="caution">
    <text evidence="6">The sequence shown here is derived from an EMBL/GenBank/DDBJ whole genome shotgun (WGS) entry which is preliminary data.</text>
</comment>
<evidence type="ECO:0000256" key="1">
    <source>
        <dbReference type="ARBA" id="ARBA00023015"/>
    </source>
</evidence>
<sequence length="202" mass="21945">MSAAQEPHARTAPTVTLPGRPCSAAAALHVVGEKWALLAVREIFFGNHRFEAIARNTGAPRDRLAVRLRSLEQAGVVERRPYNERPPRYEYHLTDSGRDLAPVIRALLDWGDRWVREDRPVVMLHEPGVDADGPGDGPGDGRADGRADGPVHARASAHAHDLDAAWICRTCGEEVVMNTLTVDVRAPGWDRSGPRASSQSGG</sequence>
<feature type="domain" description="HTH hxlR-type" evidence="5">
    <location>
        <begin position="22"/>
        <end position="119"/>
    </location>
</feature>
<feature type="compositionally biased region" description="Basic and acidic residues" evidence="4">
    <location>
        <begin position="139"/>
        <end position="151"/>
    </location>
</feature>
<keyword evidence="3" id="KW-0804">Transcription</keyword>
<evidence type="ECO:0000256" key="3">
    <source>
        <dbReference type="ARBA" id="ARBA00023163"/>
    </source>
</evidence>